<gene>
    <name evidence="1" type="ORF">DRV85_10380</name>
</gene>
<dbReference type="Gene3D" id="3.40.50.300">
    <property type="entry name" value="P-loop containing nucleotide triphosphate hydrolases"/>
    <property type="match status" value="1"/>
</dbReference>
<dbReference type="OrthoDB" id="981508at2"/>
<keyword evidence="1" id="KW-0808">Transferase</keyword>
<reference evidence="1 2" key="1">
    <citation type="submission" date="2018-07" db="EMBL/GenBank/DDBJ databases">
        <title>Rhodosalinus sp. strain E84T genomic sequence and assembly.</title>
        <authorList>
            <person name="Liu Z.-W."/>
            <person name="Lu D.-C."/>
        </authorList>
    </citation>
    <scope>NUCLEOTIDE SEQUENCE [LARGE SCALE GENOMIC DNA]</scope>
    <source>
        <strain evidence="1 2">E84</strain>
    </source>
</reference>
<protein>
    <submittedName>
        <fullName evidence="1">Sulfotransferase family protein</fullName>
    </submittedName>
</protein>
<evidence type="ECO:0000313" key="2">
    <source>
        <dbReference type="Proteomes" id="UP000253370"/>
    </source>
</evidence>
<keyword evidence="2" id="KW-1185">Reference proteome</keyword>
<proteinExistence type="predicted"/>
<comment type="caution">
    <text evidence="1">The sequence shown here is derived from an EMBL/GenBank/DDBJ whole genome shotgun (WGS) entry which is preliminary data.</text>
</comment>
<name>A0A365U897_9RHOB</name>
<dbReference type="Proteomes" id="UP000253370">
    <property type="component" value="Unassembled WGS sequence"/>
</dbReference>
<dbReference type="RefSeq" id="WP_113289386.1">
    <property type="nucleotide sequence ID" value="NZ_QNTQ01000008.1"/>
</dbReference>
<organism evidence="1 2">
    <name type="scientific">Rhodosalinus halophilus</name>
    <dbReference type="NCBI Taxonomy" id="2259333"/>
    <lineage>
        <taxon>Bacteria</taxon>
        <taxon>Pseudomonadati</taxon>
        <taxon>Pseudomonadota</taxon>
        <taxon>Alphaproteobacteria</taxon>
        <taxon>Rhodobacterales</taxon>
        <taxon>Paracoccaceae</taxon>
        <taxon>Rhodosalinus</taxon>
    </lineage>
</organism>
<dbReference type="SUPFAM" id="SSF52540">
    <property type="entry name" value="P-loop containing nucleoside triphosphate hydrolases"/>
    <property type="match status" value="1"/>
</dbReference>
<dbReference type="GO" id="GO:0016740">
    <property type="term" value="F:transferase activity"/>
    <property type="evidence" value="ECO:0007669"/>
    <property type="project" value="UniProtKB-KW"/>
</dbReference>
<accession>A0A365U897</accession>
<dbReference type="AlphaFoldDB" id="A0A365U897"/>
<evidence type="ECO:0000313" key="1">
    <source>
        <dbReference type="EMBL" id="RBI85059.1"/>
    </source>
</evidence>
<sequence>MADDKRFLLCIGAPKCGTTWLREYVHAAPCADMGRLGEYQVWDALHLPENARFRVPRPGAAMRLRAALAGALGLPVPADVFRWRLQDDPARYFAYFERLLARPGITLTGDVSPGYNRLPAEMLSRIDREFASRGIEVRAVLLLRDPVERAWSGLRMERRKGRLPEGRSDVEVFRDRYVAGNAPPNTPRYAMSLAALERTFPPERRRVCLYESLFRPESIADLSRWLGIPARPEAGSQRVNAAGAPSALPDGLAEEAAAWFAEDYAATVARLPEARRLWPHAALLEAAG</sequence>
<dbReference type="InterPro" id="IPR027417">
    <property type="entry name" value="P-loop_NTPase"/>
</dbReference>
<dbReference type="EMBL" id="QNTQ01000008">
    <property type="protein sequence ID" value="RBI85059.1"/>
    <property type="molecule type" value="Genomic_DNA"/>
</dbReference>